<evidence type="ECO:0000313" key="1">
    <source>
        <dbReference type="EMBL" id="SFX93422.1"/>
    </source>
</evidence>
<protein>
    <submittedName>
        <fullName evidence="1">Short chain dehydrogenase</fullName>
    </submittedName>
</protein>
<dbReference type="Gene3D" id="3.40.50.720">
    <property type="entry name" value="NAD(P)-binding Rossmann-like Domain"/>
    <property type="match status" value="1"/>
</dbReference>
<dbReference type="AlphaFoldDB" id="A0A1K2B4D0"/>
<proteinExistence type="predicted"/>
<dbReference type="STRING" id="1893.SAMN02787144_100814"/>
<evidence type="ECO:0000313" key="2">
    <source>
        <dbReference type="Proteomes" id="UP000181909"/>
    </source>
</evidence>
<sequence length="59" mass="6440">MHTVTADVRDSAAQHAAVAERVARFGRLDTLVASAGVWDYQRQLTRLGAAELDAVSCRR</sequence>
<dbReference type="InterPro" id="IPR036291">
    <property type="entry name" value="NAD(P)-bd_dom_sf"/>
</dbReference>
<accession>A0A1K2B4D0</accession>
<organism evidence="1 2">
    <name type="scientific">Streptomyces atratus</name>
    <dbReference type="NCBI Taxonomy" id="1893"/>
    <lineage>
        <taxon>Bacteria</taxon>
        <taxon>Bacillati</taxon>
        <taxon>Actinomycetota</taxon>
        <taxon>Actinomycetes</taxon>
        <taxon>Kitasatosporales</taxon>
        <taxon>Streptomycetaceae</taxon>
        <taxon>Streptomyces</taxon>
    </lineage>
</organism>
<dbReference type="EMBL" id="FPJO01000008">
    <property type="protein sequence ID" value="SFX93422.1"/>
    <property type="molecule type" value="Genomic_DNA"/>
</dbReference>
<reference evidence="1 2" key="1">
    <citation type="submission" date="2016-11" db="EMBL/GenBank/DDBJ databases">
        <authorList>
            <person name="Jaros S."/>
            <person name="Januszkiewicz K."/>
            <person name="Wedrychowicz H."/>
        </authorList>
    </citation>
    <scope>NUCLEOTIDE SEQUENCE [LARGE SCALE GENOMIC DNA]</scope>
    <source>
        <strain evidence="1 2">OK807</strain>
    </source>
</reference>
<dbReference type="Proteomes" id="UP000181909">
    <property type="component" value="Unassembled WGS sequence"/>
</dbReference>
<gene>
    <name evidence="1" type="ORF">SAMN02787144_100814</name>
</gene>
<name>A0A1K2B4D0_STRAR</name>
<dbReference type="SUPFAM" id="SSF51735">
    <property type="entry name" value="NAD(P)-binding Rossmann-fold domains"/>
    <property type="match status" value="1"/>
</dbReference>